<evidence type="ECO:0000256" key="5">
    <source>
        <dbReference type="ARBA" id="ARBA00022466"/>
    </source>
</evidence>
<proteinExistence type="inferred from homology"/>
<dbReference type="SUPFAM" id="SSF46785">
    <property type="entry name" value="Winged helix' DNA-binding domain"/>
    <property type="match status" value="1"/>
</dbReference>
<evidence type="ECO:0000256" key="9">
    <source>
        <dbReference type="ARBA" id="ARBA00031271"/>
    </source>
</evidence>
<keyword evidence="7 11" id="KW-0456">Lyase</keyword>
<dbReference type="SUPFAM" id="SSF160387">
    <property type="entry name" value="NosL/MerB-like"/>
    <property type="match status" value="1"/>
</dbReference>
<evidence type="ECO:0000313" key="11">
    <source>
        <dbReference type="EMBL" id="BBH85394.1"/>
    </source>
</evidence>
<dbReference type="Gene3D" id="3.30.450.410">
    <property type="match status" value="1"/>
</dbReference>
<evidence type="ECO:0000256" key="2">
    <source>
        <dbReference type="ARBA" id="ARBA00009443"/>
    </source>
</evidence>
<dbReference type="InterPro" id="IPR053717">
    <property type="entry name" value="MerB_lyase_sf"/>
</dbReference>
<dbReference type="AlphaFoldDB" id="A0A455SK12"/>
<dbReference type="GO" id="GO:0018836">
    <property type="term" value="F:alkylmercury lyase activity"/>
    <property type="evidence" value="ECO:0007669"/>
    <property type="project" value="UniProtKB-EC"/>
</dbReference>
<comment type="catalytic activity">
    <reaction evidence="1">
        <text>an alkylmercury + H(+) = an alkane + Hg(2+)</text>
        <dbReference type="Rhea" id="RHEA:18777"/>
        <dbReference type="ChEBI" id="CHEBI:15378"/>
        <dbReference type="ChEBI" id="CHEBI:16793"/>
        <dbReference type="ChEBI" id="CHEBI:18310"/>
        <dbReference type="ChEBI" id="CHEBI:83725"/>
        <dbReference type="EC" id="4.99.1.2"/>
    </reaction>
</comment>
<protein>
    <recommendedName>
        <fullName evidence="4">Alkylmercury lyase</fullName>
        <ecNumber evidence="3">4.99.1.2</ecNumber>
    </recommendedName>
    <alternativeName>
        <fullName evidence="9">Organomercurial lyase</fullName>
    </alternativeName>
</protein>
<dbReference type="InterPro" id="IPR004927">
    <property type="entry name" value="MerB"/>
</dbReference>
<evidence type="ECO:0000256" key="8">
    <source>
        <dbReference type="ARBA" id="ARBA00025326"/>
    </source>
</evidence>
<dbReference type="PRINTS" id="PR01699">
    <property type="entry name" value="ORGNOHGLYASE"/>
</dbReference>
<dbReference type="GO" id="GO:0046689">
    <property type="term" value="P:response to mercury ion"/>
    <property type="evidence" value="ECO:0007669"/>
    <property type="project" value="UniProtKB-KW"/>
</dbReference>
<gene>
    <name evidence="11" type="ORF">KTC_01450</name>
</gene>
<dbReference type="Pfam" id="PF12324">
    <property type="entry name" value="HTH_15"/>
    <property type="match status" value="1"/>
</dbReference>
<accession>A0A455SK12</accession>
<keyword evidence="5" id="KW-0475">Mercuric resistance</keyword>
<organism evidence="11">
    <name type="scientific">Thermosporothrix sp. COM3</name>
    <dbReference type="NCBI Taxonomy" id="2490863"/>
    <lineage>
        <taxon>Bacteria</taxon>
        <taxon>Bacillati</taxon>
        <taxon>Chloroflexota</taxon>
        <taxon>Ktedonobacteria</taxon>
        <taxon>Ktedonobacterales</taxon>
        <taxon>Thermosporotrichaceae</taxon>
        <taxon>Thermosporothrix</taxon>
    </lineage>
</organism>
<dbReference type="EC" id="4.99.1.2" evidence="3"/>
<feature type="domain" description="Alkylmercury lyase helix-turn-helix" evidence="10">
    <location>
        <begin position="26"/>
        <end position="76"/>
    </location>
</feature>
<comment type="similarity">
    <text evidence="2">Belongs to the MerB family.</text>
</comment>
<evidence type="ECO:0000256" key="1">
    <source>
        <dbReference type="ARBA" id="ARBA00000165"/>
    </source>
</evidence>
<evidence type="ECO:0000256" key="3">
    <source>
        <dbReference type="ARBA" id="ARBA00013237"/>
    </source>
</evidence>
<evidence type="ECO:0000256" key="7">
    <source>
        <dbReference type="ARBA" id="ARBA00023239"/>
    </source>
</evidence>
<sequence>MSVPSLEAITTGLIEQLQSEQKELRLLILRRVSQGGPVSKAQLASELHISEDELEKRLHQLPDTEYNENGDVVGWGVTLVPTRHHFQVNGKQLYTWCAFDTVLFPPCLGQEAHVLSHCPTTGEPISFVASPSGAIRDLSPTTSILALLIAFDQNRVRQTFCENALFFSSERAATPYLATHPNAVLLSLEQASQVGQQVAAACFGIKK</sequence>
<dbReference type="EMBL" id="AP019376">
    <property type="protein sequence ID" value="BBH85394.1"/>
    <property type="molecule type" value="Genomic_DNA"/>
</dbReference>
<dbReference type="InterPro" id="IPR036390">
    <property type="entry name" value="WH_DNA-bd_sf"/>
</dbReference>
<name>A0A455SK12_9CHLR</name>
<dbReference type="InterPro" id="IPR024259">
    <property type="entry name" value="MerB_HTH_dom"/>
</dbReference>
<dbReference type="NCBIfam" id="NF009710">
    <property type="entry name" value="PRK13239.1"/>
    <property type="match status" value="1"/>
</dbReference>
<comment type="function">
    <text evidence="8">Cleaves the carbon-mercury bond of organomercurials such as phenylmercuric acetate. One product is Hg(2+), which is subsequently detoxified by the mercuric reductase.</text>
</comment>
<dbReference type="Pfam" id="PF03243">
    <property type="entry name" value="MerB"/>
    <property type="match status" value="1"/>
</dbReference>
<evidence type="ECO:0000259" key="10">
    <source>
        <dbReference type="Pfam" id="PF12324"/>
    </source>
</evidence>
<evidence type="ECO:0000256" key="6">
    <source>
        <dbReference type="ARBA" id="ARBA00022914"/>
    </source>
</evidence>
<reference evidence="11" key="1">
    <citation type="submission" date="2018-12" db="EMBL/GenBank/DDBJ databases">
        <title>Novel natural products biosynthetic potential of the class Ktedonobacteria.</title>
        <authorList>
            <person name="Zheng Y."/>
            <person name="Saitou A."/>
            <person name="Wang C.M."/>
            <person name="Toyoda A."/>
            <person name="Minakuchi Y."/>
            <person name="Sekiguchi Y."/>
            <person name="Ueda K."/>
            <person name="Takano H."/>
            <person name="Sakai Y."/>
            <person name="Yokota A."/>
            <person name="Yabe S."/>
        </authorList>
    </citation>
    <scope>NUCLEOTIDE SEQUENCE</scope>
    <source>
        <strain evidence="11">COM3</strain>
    </source>
</reference>
<evidence type="ECO:0000256" key="4">
    <source>
        <dbReference type="ARBA" id="ARBA00018180"/>
    </source>
</evidence>
<keyword evidence="6" id="KW-0476">Mercury</keyword>